<dbReference type="PANTHER" id="PTHR46872">
    <property type="entry name" value="DNA BINDING PROTEIN"/>
    <property type="match status" value="1"/>
</dbReference>
<dbReference type="AlphaFoldDB" id="A0A0K9PGX1"/>
<gene>
    <name evidence="1" type="ORF">ZOSMA_248G00310</name>
</gene>
<dbReference type="PANTHER" id="PTHR46872:SF10">
    <property type="entry name" value="MYB-LIKE DOMAIN-CONTAINING PROTEIN"/>
    <property type="match status" value="1"/>
</dbReference>
<sequence length="383" mass="43824">MVNGLSRDADVNKISSNGTNSLDFKTGFDSESALRALFKQIIFVECLDSQPQNRSMSNTIMVNFVPGLSPDVVLVEFSNTLSHLIWKLCDDSHANTNDQSRDQVNRHICKILNENIPISKDASELCNMKGLGPIEPPLLLPSLVCDSSQRKYEDGKQDVVDMLVWIREVVALDPGGMRMTQSFDFMEHEERKWWKLVLSTRQFLHQKFFANQKEQTTLKTQIENTKVGDKLNSEKRKSQRNLNLPTICKNSFERKRIPIGKFFQASLPKWTGLRTRGMIFKKNKVFDKRWTGFTMWPVNGIRMLSSLPNEIGKGRDDACSCLDRDSKRCIRYHIKMARLRLQSELGDAFIGMGFNNITQNVSKSLISKQKIACRASAKVFFKV</sequence>
<proteinExistence type="predicted"/>
<evidence type="ECO:0000313" key="1">
    <source>
        <dbReference type="EMBL" id="KMZ68191.1"/>
    </source>
</evidence>
<evidence type="ECO:0000313" key="2">
    <source>
        <dbReference type="Proteomes" id="UP000036987"/>
    </source>
</evidence>
<keyword evidence="2" id="KW-1185">Reference proteome</keyword>
<reference evidence="2" key="1">
    <citation type="journal article" date="2016" name="Nature">
        <title>The genome of the seagrass Zostera marina reveals angiosperm adaptation to the sea.</title>
        <authorList>
            <person name="Olsen J.L."/>
            <person name="Rouze P."/>
            <person name="Verhelst B."/>
            <person name="Lin Y.-C."/>
            <person name="Bayer T."/>
            <person name="Collen J."/>
            <person name="Dattolo E."/>
            <person name="De Paoli E."/>
            <person name="Dittami S."/>
            <person name="Maumus F."/>
            <person name="Michel G."/>
            <person name="Kersting A."/>
            <person name="Lauritano C."/>
            <person name="Lohaus R."/>
            <person name="Toepel M."/>
            <person name="Tonon T."/>
            <person name="Vanneste K."/>
            <person name="Amirebrahimi M."/>
            <person name="Brakel J."/>
            <person name="Bostroem C."/>
            <person name="Chovatia M."/>
            <person name="Grimwood J."/>
            <person name="Jenkins J.W."/>
            <person name="Jueterbock A."/>
            <person name="Mraz A."/>
            <person name="Stam W.T."/>
            <person name="Tice H."/>
            <person name="Bornberg-Bauer E."/>
            <person name="Green P.J."/>
            <person name="Pearson G.A."/>
            <person name="Procaccini G."/>
            <person name="Duarte C.M."/>
            <person name="Schmutz J."/>
            <person name="Reusch T.B.H."/>
            <person name="Van de Peer Y."/>
        </authorList>
    </citation>
    <scope>NUCLEOTIDE SEQUENCE [LARGE SCALE GENOMIC DNA]</scope>
    <source>
        <strain evidence="2">cv. Finnish</strain>
    </source>
</reference>
<comment type="caution">
    <text evidence="1">The sequence shown here is derived from an EMBL/GenBank/DDBJ whole genome shotgun (WGS) entry which is preliminary data.</text>
</comment>
<name>A0A0K9PGX1_ZOSMR</name>
<dbReference type="STRING" id="29655.A0A0K9PGX1"/>
<accession>A0A0K9PGX1</accession>
<dbReference type="OrthoDB" id="1938591at2759"/>
<dbReference type="Proteomes" id="UP000036987">
    <property type="component" value="Unassembled WGS sequence"/>
</dbReference>
<protein>
    <submittedName>
        <fullName evidence="1">Uncharacterized protein</fullName>
    </submittedName>
</protein>
<organism evidence="1 2">
    <name type="scientific">Zostera marina</name>
    <name type="common">Eelgrass</name>
    <dbReference type="NCBI Taxonomy" id="29655"/>
    <lineage>
        <taxon>Eukaryota</taxon>
        <taxon>Viridiplantae</taxon>
        <taxon>Streptophyta</taxon>
        <taxon>Embryophyta</taxon>
        <taxon>Tracheophyta</taxon>
        <taxon>Spermatophyta</taxon>
        <taxon>Magnoliopsida</taxon>
        <taxon>Liliopsida</taxon>
        <taxon>Zosteraceae</taxon>
        <taxon>Zostera</taxon>
    </lineage>
</organism>
<dbReference type="EMBL" id="LFYR01000861">
    <property type="protein sequence ID" value="KMZ68191.1"/>
    <property type="molecule type" value="Genomic_DNA"/>
</dbReference>